<gene>
    <name evidence="2" type="ORF">HME9302_00159</name>
</gene>
<accession>A0A369Q393</accession>
<feature type="transmembrane region" description="Helical" evidence="1">
    <location>
        <begin position="36"/>
        <end position="54"/>
    </location>
</feature>
<dbReference type="AlphaFoldDB" id="A0A369Q393"/>
<keyword evidence="1" id="KW-0472">Membrane</keyword>
<sequence>MTVFLIGLAALTLMLVCGVLLQQSGAKNGDNTRRRVGLFLVIAAAVLLIINAGIRIGSVV</sequence>
<proteinExistence type="predicted"/>
<keyword evidence="1" id="KW-1133">Transmembrane helix</keyword>
<reference evidence="2 3" key="1">
    <citation type="submission" date="2018-04" db="EMBL/GenBank/DDBJ databases">
        <title>Altererythrobacter sp. HME9302 genome sequencing and assembly.</title>
        <authorList>
            <person name="Kang H."/>
            <person name="Kim H."/>
            <person name="Joh K."/>
        </authorList>
    </citation>
    <scope>NUCLEOTIDE SEQUENCE [LARGE SCALE GENOMIC DNA]</scope>
    <source>
        <strain evidence="2 3">HME9302</strain>
    </source>
</reference>
<organism evidence="2 3">
    <name type="scientific">Alteripontixanthobacter maritimus</name>
    <dbReference type="NCBI Taxonomy" id="2161824"/>
    <lineage>
        <taxon>Bacteria</taxon>
        <taxon>Pseudomonadati</taxon>
        <taxon>Pseudomonadota</taxon>
        <taxon>Alphaproteobacteria</taxon>
        <taxon>Sphingomonadales</taxon>
        <taxon>Erythrobacteraceae</taxon>
        <taxon>Alteripontixanthobacter</taxon>
    </lineage>
</organism>
<protein>
    <submittedName>
        <fullName evidence="2">Uncharacterized protein</fullName>
    </submittedName>
</protein>
<keyword evidence="1" id="KW-0812">Transmembrane</keyword>
<evidence type="ECO:0000313" key="3">
    <source>
        <dbReference type="Proteomes" id="UP000253727"/>
    </source>
</evidence>
<dbReference type="Proteomes" id="UP000253727">
    <property type="component" value="Unassembled WGS sequence"/>
</dbReference>
<evidence type="ECO:0000313" key="2">
    <source>
        <dbReference type="EMBL" id="RDC58982.1"/>
    </source>
</evidence>
<evidence type="ECO:0000256" key="1">
    <source>
        <dbReference type="SAM" id="Phobius"/>
    </source>
</evidence>
<dbReference type="EMBL" id="QBKA01000002">
    <property type="protein sequence ID" value="RDC58982.1"/>
    <property type="molecule type" value="Genomic_DNA"/>
</dbReference>
<keyword evidence="3" id="KW-1185">Reference proteome</keyword>
<comment type="caution">
    <text evidence="2">The sequence shown here is derived from an EMBL/GenBank/DDBJ whole genome shotgun (WGS) entry which is preliminary data.</text>
</comment>
<name>A0A369Q393_9SPHN</name>